<organism evidence="1 2">
    <name type="scientific">Fusarium fujikuroi</name>
    <name type="common">Bakanae and foot rot disease fungus</name>
    <name type="synonym">Gibberella fujikuroi</name>
    <dbReference type="NCBI Taxonomy" id="5127"/>
    <lineage>
        <taxon>Eukaryota</taxon>
        <taxon>Fungi</taxon>
        <taxon>Dikarya</taxon>
        <taxon>Ascomycota</taxon>
        <taxon>Pezizomycotina</taxon>
        <taxon>Sordariomycetes</taxon>
        <taxon>Hypocreomycetidae</taxon>
        <taxon>Hypocreales</taxon>
        <taxon>Nectriaceae</taxon>
        <taxon>Fusarium</taxon>
        <taxon>Fusarium fujikuroi species complex</taxon>
    </lineage>
</organism>
<protein>
    <submittedName>
        <fullName evidence="1">Uncharacterized protein</fullName>
    </submittedName>
</protein>
<dbReference type="EMBL" id="CABFJX010000346">
    <property type="protein sequence ID" value="VTT72619.1"/>
    <property type="molecule type" value="Genomic_DNA"/>
</dbReference>
<evidence type="ECO:0000313" key="1">
    <source>
        <dbReference type="EMBL" id="VTT72619.1"/>
    </source>
</evidence>
<dbReference type="AlphaFoldDB" id="A0A5Q3G592"/>
<name>A0A5Q3G592_FUSFU</name>
<proteinExistence type="predicted"/>
<gene>
    <name evidence="1" type="ORF">C2S_8701</name>
</gene>
<dbReference type="Proteomes" id="UP000760494">
    <property type="component" value="Unassembled WGS sequence"/>
</dbReference>
<comment type="caution">
    <text evidence="1">The sequence shown here is derived from an EMBL/GenBank/DDBJ whole genome shotgun (WGS) entry which is preliminary data.</text>
</comment>
<sequence>MLAPIRAPLANHDTTAPPTNIPRLAAPAAVPGLVLGLKGAVGEWTLGQRVARRRRVWDGLLGRVAAGAAAREADWTVTYQKQNEKLKRSWVFMYPKYLPAFPDLSLNRLSLPFHQDAISATPTAIEPEGGHGCKISKDS</sequence>
<accession>A0A5Q3G592</accession>
<evidence type="ECO:0000313" key="2">
    <source>
        <dbReference type="Proteomes" id="UP000760494"/>
    </source>
</evidence>
<reference evidence="1" key="1">
    <citation type="submission" date="2019-05" db="EMBL/GenBank/DDBJ databases">
        <authorList>
            <person name="Piombo E."/>
        </authorList>
    </citation>
    <scope>NUCLEOTIDE SEQUENCE</scope>
    <source>
        <strain evidence="1">C2S</strain>
    </source>
</reference>